<dbReference type="SUPFAM" id="SSF56601">
    <property type="entry name" value="beta-lactamase/transpeptidase-like"/>
    <property type="match status" value="1"/>
</dbReference>
<keyword evidence="3" id="KW-1185">Reference proteome</keyword>
<comment type="caution">
    <text evidence="2">The sequence shown here is derived from an EMBL/GenBank/DDBJ whole genome shotgun (WGS) entry which is preliminary data.</text>
</comment>
<proteinExistence type="predicted"/>
<dbReference type="PANTHER" id="PTHR46825:SF9">
    <property type="entry name" value="BETA-LACTAMASE-RELATED DOMAIN-CONTAINING PROTEIN"/>
    <property type="match status" value="1"/>
</dbReference>
<keyword evidence="2" id="KW-0378">Hydrolase</keyword>
<evidence type="ECO:0000313" key="3">
    <source>
        <dbReference type="Proteomes" id="UP000266067"/>
    </source>
</evidence>
<dbReference type="Pfam" id="PF00144">
    <property type="entry name" value="Beta-lactamase"/>
    <property type="match status" value="1"/>
</dbReference>
<evidence type="ECO:0000313" key="2">
    <source>
        <dbReference type="EMBL" id="RIV36083.1"/>
    </source>
</evidence>
<dbReference type="AlphaFoldDB" id="A0A3A1NG16"/>
<evidence type="ECO:0000259" key="1">
    <source>
        <dbReference type="Pfam" id="PF00144"/>
    </source>
</evidence>
<reference evidence="2 3" key="1">
    <citation type="submission" date="2018-08" db="EMBL/GenBank/DDBJ databases">
        <title>Proposal of Muricauda 72 sp.nov. and Muricauda NH166 sp.nov., isolated from seawater.</title>
        <authorList>
            <person name="Cheng H."/>
            <person name="Wu Y.-H."/>
            <person name="Guo L.-L."/>
            <person name="Xu X.-W."/>
        </authorList>
    </citation>
    <scope>NUCLEOTIDE SEQUENCE [LARGE SCALE GENOMIC DNA]</scope>
    <source>
        <strain evidence="2 3">KCTC 22173</strain>
    </source>
</reference>
<dbReference type="EMBL" id="QXFH01000066">
    <property type="protein sequence ID" value="RIV36083.1"/>
    <property type="molecule type" value="Genomic_DNA"/>
</dbReference>
<dbReference type="InterPro" id="IPR050491">
    <property type="entry name" value="AmpC-like"/>
</dbReference>
<dbReference type="OrthoDB" id="9793489at2"/>
<sequence length="414" mass="46635">MFMKKRKILVTVLILLTIFILWILEPVSMNPYGKIEIPQAQSEINFNGKAPGLTMRMDFEKKANELLNDHMNSGHFLGVSVGVSKLDFGSYVASAGFMDKWERKRANNDMLTRITSITKPMTAIAMMQLYERGLIDLDVPIQMYLKDFPKKSNGDITIRQLLKHTSGMPHYDSGWDAMSFTHYPTLKDAVGYFEGRDLIFDPGTKFQYSSYGYTLLGAILEEVTQMDYAVYMKRHIWDVAGMTKTGVEIGTMEYENKTKGYLKIGSRFVKSPNTDLSIIQSAGGVQSTARGLLKFGEAVLGHRLIKSSTLDMMVNATDQLAPAIGDDPYGFGWAVYDDPKYGRIIQHGGAQPGTSTFFALFFDHQVISVVLSNSFGTRQDAFALTMVLPIWRWKINEESKSVVNNFLESIKLYI</sequence>
<dbReference type="GO" id="GO:0016787">
    <property type="term" value="F:hydrolase activity"/>
    <property type="evidence" value="ECO:0007669"/>
    <property type="project" value="UniProtKB-KW"/>
</dbReference>
<dbReference type="Proteomes" id="UP000266067">
    <property type="component" value="Unassembled WGS sequence"/>
</dbReference>
<accession>A0A3A1NG16</accession>
<organism evidence="2 3">
    <name type="scientific">Flagellimonas lutimaris</name>
    <dbReference type="NCBI Taxonomy" id="475082"/>
    <lineage>
        <taxon>Bacteria</taxon>
        <taxon>Pseudomonadati</taxon>
        <taxon>Bacteroidota</taxon>
        <taxon>Flavobacteriia</taxon>
        <taxon>Flavobacteriales</taxon>
        <taxon>Flavobacteriaceae</taxon>
        <taxon>Flagellimonas</taxon>
    </lineage>
</organism>
<dbReference type="InterPro" id="IPR001466">
    <property type="entry name" value="Beta-lactam-related"/>
</dbReference>
<protein>
    <submittedName>
        <fullName evidence="2">Class A beta-lactamase-related serine hydrolase</fullName>
    </submittedName>
</protein>
<gene>
    <name evidence="2" type="ORF">D2V08_03210</name>
</gene>
<dbReference type="PANTHER" id="PTHR46825">
    <property type="entry name" value="D-ALANYL-D-ALANINE-CARBOXYPEPTIDASE/ENDOPEPTIDASE AMPH"/>
    <property type="match status" value="1"/>
</dbReference>
<dbReference type="Gene3D" id="3.40.710.10">
    <property type="entry name" value="DD-peptidase/beta-lactamase superfamily"/>
    <property type="match status" value="1"/>
</dbReference>
<name>A0A3A1NG16_9FLAO</name>
<dbReference type="InterPro" id="IPR012338">
    <property type="entry name" value="Beta-lactam/transpept-like"/>
</dbReference>
<feature type="domain" description="Beta-lactamase-related" evidence="1">
    <location>
        <begin position="65"/>
        <end position="382"/>
    </location>
</feature>